<dbReference type="InterPro" id="IPR028357">
    <property type="entry name" value="UDPglc_DH_bac"/>
</dbReference>
<dbReference type="NCBIfam" id="TIGR03026">
    <property type="entry name" value="NDP-sugDHase"/>
    <property type="match status" value="1"/>
</dbReference>
<feature type="binding site" evidence="9">
    <location>
        <begin position="255"/>
        <end position="259"/>
    </location>
    <ligand>
        <name>substrate</name>
    </ligand>
</feature>
<dbReference type="Pfam" id="PF03720">
    <property type="entry name" value="UDPG_MGDP_dh_C"/>
    <property type="match status" value="1"/>
</dbReference>
<dbReference type="PANTHER" id="PTHR43750">
    <property type="entry name" value="UDP-GLUCOSE 6-DEHYDROGENASE TUAD"/>
    <property type="match status" value="1"/>
</dbReference>
<proteinExistence type="inferred from homology"/>
<dbReference type="InterPro" id="IPR001732">
    <property type="entry name" value="UDP-Glc/GDP-Man_DH_N"/>
</dbReference>
<sequence length="419" mass="47676">MDKDIKNLKIAVAGTGYVGLSIATLLSQHHHVTAVDVVKEKVDLINNRRSPIQDDYIEQYLAEKDLDLTATLDAETAYRDADFVVIATPTNYDPVKNYFDTRRVEEVIEIVMKVNSDAIMIVKSTIPVGYTEHIRAKYECNNILFAPEFLRESKALYDNLYPSRIIIGRPEGDERLEQAAQLFAQLLQEGAIKENIPTLFMGLTEAEAVKLFANTYLALRVSYFNELDTYAEVKGLDTSNIIQGVCLDPRIGSFYNNPSFGYGGYCLPKDTKQLLANYADVPENLIQAIVESNRTRKDFIADQVLHKAGYYDYYDRGDYNPEDEKECIIGVYRLTMKSNSDNFRQSSIQGVMKRIKAKGAQVIIYEPTLEDGATFFGSLVVNNLADFKQRCHAIIANRYDKCLDDIKEKVYTRDLFRRD</sequence>
<dbReference type="Pfam" id="PF00984">
    <property type="entry name" value="UDPG_MGDP_dh"/>
    <property type="match status" value="1"/>
</dbReference>
<dbReference type="InterPro" id="IPR036220">
    <property type="entry name" value="UDP-Glc/GDP-Man_DH_C_sf"/>
</dbReference>
<dbReference type="InterPro" id="IPR008927">
    <property type="entry name" value="6-PGluconate_DH-like_C_sf"/>
</dbReference>
<keyword evidence="5 7" id="KW-0520">NAD</keyword>
<keyword evidence="4 7" id="KW-0560">Oxidoreductase</keyword>
<dbReference type="Gene3D" id="1.10.1040.10">
    <property type="entry name" value="N-(1-d-carboxylethyl)-l-norvaline Dehydrogenase, domain 2"/>
    <property type="match status" value="1"/>
</dbReference>
<feature type="binding site" evidence="9">
    <location>
        <position position="336"/>
    </location>
    <ligand>
        <name>substrate</name>
    </ligand>
</feature>
<evidence type="ECO:0000256" key="7">
    <source>
        <dbReference type="PIRNR" id="PIRNR000124"/>
    </source>
</evidence>
<feature type="binding site" evidence="10">
    <location>
        <position position="344"/>
    </location>
    <ligand>
        <name>NAD(+)</name>
        <dbReference type="ChEBI" id="CHEBI:57540"/>
    </ligand>
</feature>
<dbReference type="AlphaFoldDB" id="A0A096DHS6"/>
<dbReference type="RefSeq" id="WP_036861366.1">
    <property type="nucleotide sequence ID" value="NZ_JRNS01000049.1"/>
</dbReference>
<accession>A0A096DHS6</accession>
<feature type="domain" description="UDP-glucose/GDP-mannose dehydrogenase C-terminal" evidence="11">
    <location>
        <begin position="330"/>
        <end position="418"/>
    </location>
</feature>
<gene>
    <name evidence="12" type="ORF">HMPREF0661_00590</name>
</gene>
<evidence type="ECO:0000313" key="12">
    <source>
        <dbReference type="EMBL" id="KGF57099.1"/>
    </source>
</evidence>
<evidence type="ECO:0000256" key="6">
    <source>
        <dbReference type="ARBA" id="ARBA00047473"/>
    </source>
</evidence>
<organism evidence="12 13">
    <name type="scientific">Prevotella melaninogenica DNF00666</name>
    <dbReference type="NCBI Taxonomy" id="1401073"/>
    <lineage>
        <taxon>Bacteria</taxon>
        <taxon>Pseudomonadati</taxon>
        <taxon>Bacteroidota</taxon>
        <taxon>Bacteroidia</taxon>
        <taxon>Bacteroidales</taxon>
        <taxon>Prevotellaceae</taxon>
        <taxon>Prevotella</taxon>
    </lineage>
</organism>
<dbReference type="SUPFAM" id="SSF51735">
    <property type="entry name" value="NAD(P)-binding Rossmann-fold domains"/>
    <property type="match status" value="1"/>
</dbReference>
<dbReference type="PANTHER" id="PTHR43750:SF2">
    <property type="entry name" value="UDP-GLUCOSE 6-DEHYDROGENASE"/>
    <property type="match status" value="1"/>
</dbReference>
<dbReference type="SMART" id="SM00984">
    <property type="entry name" value="UDPG_MGDP_dh_C"/>
    <property type="match status" value="1"/>
</dbReference>
<evidence type="ECO:0000256" key="10">
    <source>
        <dbReference type="PIRSR" id="PIRSR500134-3"/>
    </source>
</evidence>
<feature type="binding site" evidence="9">
    <location>
        <position position="337"/>
    </location>
    <ligand>
        <name>substrate</name>
    </ligand>
</feature>
<dbReference type="PIRSF" id="PIRSF500134">
    <property type="entry name" value="UDPglc_DH_bac"/>
    <property type="match status" value="1"/>
</dbReference>
<dbReference type="InterPro" id="IPR014027">
    <property type="entry name" value="UDP-Glc/GDP-Man_DH_C"/>
</dbReference>
<dbReference type="Proteomes" id="UP000029578">
    <property type="component" value="Unassembled WGS sequence"/>
</dbReference>
<reference evidence="12 13" key="1">
    <citation type="submission" date="2014-07" db="EMBL/GenBank/DDBJ databases">
        <authorList>
            <person name="McCorrison J."/>
            <person name="Sanka R."/>
            <person name="Torralba M."/>
            <person name="Gillis M."/>
            <person name="Haft D.H."/>
            <person name="Methe B."/>
            <person name="Sutton G."/>
            <person name="Nelson K.E."/>
        </authorList>
    </citation>
    <scope>NUCLEOTIDE SEQUENCE [LARGE SCALE GENOMIC DNA]</scope>
    <source>
        <strain evidence="12 13">DNF00666</strain>
    </source>
</reference>
<protein>
    <recommendedName>
        <fullName evidence="3 7">UDP-glucose 6-dehydrogenase</fullName>
        <ecNumber evidence="3 7">1.1.1.22</ecNumber>
    </recommendedName>
</protein>
<dbReference type="GO" id="GO:0003979">
    <property type="term" value="F:UDP-glucose 6-dehydrogenase activity"/>
    <property type="evidence" value="ECO:0007669"/>
    <property type="project" value="UniProtKB-EC"/>
</dbReference>
<evidence type="ECO:0000256" key="3">
    <source>
        <dbReference type="ARBA" id="ARBA00012954"/>
    </source>
</evidence>
<evidence type="ECO:0000256" key="9">
    <source>
        <dbReference type="PIRSR" id="PIRSR500134-2"/>
    </source>
</evidence>
<feature type="binding site" evidence="10">
    <location>
        <position position="269"/>
    </location>
    <ligand>
        <name>NAD(+)</name>
        <dbReference type="ChEBI" id="CHEBI:57540"/>
    </ligand>
</feature>
<comment type="pathway">
    <text evidence="1">Nucleotide-sugar biosynthesis; UDP-alpha-D-glucuronate biosynthesis; UDP-alpha-D-glucuronate from UDP-alpha-D-glucose: step 1/1.</text>
</comment>
<evidence type="ECO:0000313" key="13">
    <source>
        <dbReference type="Proteomes" id="UP000029578"/>
    </source>
</evidence>
<feature type="binding site" evidence="10">
    <location>
        <position position="41"/>
    </location>
    <ligand>
        <name>NAD(+)</name>
        <dbReference type="ChEBI" id="CHEBI:57540"/>
    </ligand>
</feature>
<feature type="binding site" evidence="10">
    <location>
        <position position="125"/>
    </location>
    <ligand>
        <name>NAD(+)</name>
        <dbReference type="ChEBI" id="CHEBI:57540"/>
    </ligand>
</feature>
<dbReference type="InterPro" id="IPR017476">
    <property type="entry name" value="UDP-Glc/GDP-Man"/>
</dbReference>
<feature type="binding site" evidence="10">
    <location>
        <position position="90"/>
    </location>
    <ligand>
        <name>NAD(+)</name>
        <dbReference type="ChEBI" id="CHEBI:57540"/>
    </ligand>
</feature>
<name>A0A096DHS6_9BACT</name>
<dbReference type="InterPro" id="IPR014026">
    <property type="entry name" value="UDP-Glc/GDP-Man_DH_dimer"/>
</dbReference>
<feature type="binding site" evidence="9">
    <location>
        <position position="263"/>
    </location>
    <ligand>
        <name>substrate</name>
    </ligand>
</feature>
<dbReference type="PIRSF" id="PIRSF000124">
    <property type="entry name" value="UDPglc_GDPman_dh"/>
    <property type="match status" value="1"/>
</dbReference>
<dbReference type="EMBL" id="JRNS01000049">
    <property type="protein sequence ID" value="KGF57099.1"/>
    <property type="molecule type" value="Genomic_DNA"/>
</dbReference>
<feature type="binding site" evidence="9">
    <location>
        <begin position="149"/>
        <end position="152"/>
    </location>
    <ligand>
        <name>substrate</name>
    </ligand>
</feature>
<dbReference type="SUPFAM" id="SSF48179">
    <property type="entry name" value="6-phosphogluconate dehydrogenase C-terminal domain-like"/>
    <property type="match status" value="1"/>
</dbReference>
<feature type="binding site" evidence="9">
    <location>
        <position position="210"/>
    </location>
    <ligand>
        <name>substrate</name>
    </ligand>
</feature>
<comment type="catalytic activity">
    <reaction evidence="6 7">
        <text>UDP-alpha-D-glucose + 2 NAD(+) + H2O = UDP-alpha-D-glucuronate + 2 NADH + 3 H(+)</text>
        <dbReference type="Rhea" id="RHEA:23596"/>
        <dbReference type="ChEBI" id="CHEBI:15377"/>
        <dbReference type="ChEBI" id="CHEBI:15378"/>
        <dbReference type="ChEBI" id="CHEBI:57540"/>
        <dbReference type="ChEBI" id="CHEBI:57945"/>
        <dbReference type="ChEBI" id="CHEBI:58052"/>
        <dbReference type="ChEBI" id="CHEBI:58885"/>
        <dbReference type="EC" id="1.1.1.22"/>
    </reaction>
</comment>
<dbReference type="UniPathway" id="UPA00038">
    <property type="reaction ID" value="UER00491"/>
</dbReference>
<dbReference type="SUPFAM" id="SSF52413">
    <property type="entry name" value="UDP-glucose/GDP-mannose dehydrogenase C-terminal domain"/>
    <property type="match status" value="1"/>
</dbReference>
<evidence type="ECO:0000256" key="2">
    <source>
        <dbReference type="ARBA" id="ARBA00006601"/>
    </source>
</evidence>
<evidence type="ECO:0000256" key="4">
    <source>
        <dbReference type="ARBA" id="ARBA00023002"/>
    </source>
</evidence>
<dbReference type="Pfam" id="PF03721">
    <property type="entry name" value="UDPG_MGDP_dh_N"/>
    <property type="match status" value="1"/>
</dbReference>
<feature type="binding site" evidence="10">
    <location>
        <position position="36"/>
    </location>
    <ligand>
        <name>NAD(+)</name>
        <dbReference type="ChEBI" id="CHEBI:57540"/>
    </ligand>
</feature>
<evidence type="ECO:0000256" key="5">
    <source>
        <dbReference type="ARBA" id="ARBA00023027"/>
    </source>
</evidence>
<comment type="caution">
    <text evidence="12">The sequence shown here is derived from an EMBL/GenBank/DDBJ whole genome shotgun (WGS) entry which is preliminary data.</text>
</comment>
<dbReference type="Gene3D" id="3.40.50.720">
    <property type="entry name" value="NAD(P)-binding Rossmann-like Domain"/>
    <property type="match status" value="2"/>
</dbReference>
<evidence type="ECO:0000256" key="1">
    <source>
        <dbReference type="ARBA" id="ARBA00004701"/>
    </source>
</evidence>
<evidence type="ECO:0000259" key="11">
    <source>
        <dbReference type="SMART" id="SM00984"/>
    </source>
</evidence>
<evidence type="ECO:0000256" key="8">
    <source>
        <dbReference type="PIRSR" id="PIRSR500134-1"/>
    </source>
</evidence>
<feature type="binding site" evidence="10">
    <location>
        <position position="152"/>
    </location>
    <ligand>
        <name>NAD(+)</name>
        <dbReference type="ChEBI" id="CHEBI:57540"/>
    </ligand>
</feature>
<feature type="active site" description="Nucleophile" evidence="8">
    <location>
        <position position="266"/>
    </location>
</feature>
<dbReference type="InterPro" id="IPR036291">
    <property type="entry name" value="NAD(P)-bd_dom_sf"/>
</dbReference>
<dbReference type="GO" id="GO:0051287">
    <property type="term" value="F:NAD binding"/>
    <property type="evidence" value="ECO:0007669"/>
    <property type="project" value="InterPro"/>
</dbReference>
<dbReference type="EC" id="1.1.1.22" evidence="3 7"/>
<dbReference type="GO" id="GO:0006065">
    <property type="term" value="P:UDP-glucuronate biosynthetic process"/>
    <property type="evidence" value="ECO:0007669"/>
    <property type="project" value="UniProtKB-UniPathway"/>
</dbReference>
<dbReference type="GO" id="GO:0000271">
    <property type="term" value="P:polysaccharide biosynthetic process"/>
    <property type="evidence" value="ECO:0007669"/>
    <property type="project" value="InterPro"/>
</dbReference>
<dbReference type="InterPro" id="IPR013328">
    <property type="entry name" value="6PGD_dom2"/>
</dbReference>
<comment type="similarity">
    <text evidence="2 7">Belongs to the UDP-glucose/GDP-mannose dehydrogenase family.</text>
</comment>
<feature type="binding site" evidence="9">
    <location>
        <position position="419"/>
    </location>
    <ligand>
        <name>substrate</name>
    </ligand>
</feature>